<evidence type="ECO:0000313" key="2">
    <source>
        <dbReference type="Proteomes" id="UP000646484"/>
    </source>
</evidence>
<keyword evidence="2" id="KW-1185">Reference proteome</keyword>
<evidence type="ECO:0000313" key="1">
    <source>
        <dbReference type="EMBL" id="MBC5621207.1"/>
    </source>
</evidence>
<gene>
    <name evidence="1" type="ORF">H8S64_08860</name>
</gene>
<dbReference type="Proteomes" id="UP000646484">
    <property type="component" value="Unassembled WGS sequence"/>
</dbReference>
<organism evidence="1 2">
    <name type="scientific">Butyricimonas hominis</name>
    <dbReference type="NCBI Taxonomy" id="2763032"/>
    <lineage>
        <taxon>Bacteria</taxon>
        <taxon>Pseudomonadati</taxon>
        <taxon>Bacteroidota</taxon>
        <taxon>Bacteroidia</taxon>
        <taxon>Bacteroidales</taxon>
        <taxon>Odoribacteraceae</taxon>
        <taxon>Butyricimonas</taxon>
    </lineage>
</organism>
<name>A0ABR7D0C6_9BACT</name>
<proteinExistence type="predicted"/>
<sequence>MKYYQFLLIIILGISFYNCYEEAPIVAEEIPYKRVQMYDTNSTDKVLNFVSRYYYKYNRFFITDPDSSDYLYNFSSKNESLEFNYPKQEQEHLWKGIEMMQKLVLDAYPEEFIRKHFPYSIILADDAIADPALLETEVLSCIGRYFCIFSIQDLGQMSFNEKAVASSKLHETLWRYIGMYDKGINIPDEFYQYGESLLLYGQLIQDEKLEYLYEEEARYELGFPRMFLFYDIIPVFPYKGEDIGYWISFLIDTPDDELQVLLKKYEVMQIKYDLLTKALKEMGIDYKKLRYTEK</sequence>
<accession>A0ABR7D0C6</accession>
<reference evidence="1 2" key="1">
    <citation type="submission" date="2020-08" db="EMBL/GenBank/DDBJ databases">
        <title>Genome public.</title>
        <authorList>
            <person name="Liu C."/>
            <person name="Sun Q."/>
        </authorList>
    </citation>
    <scope>NUCLEOTIDE SEQUENCE [LARGE SCALE GENOMIC DNA]</scope>
    <source>
        <strain evidence="1 2">NSJ-56</strain>
    </source>
</reference>
<dbReference type="Gene3D" id="3.40.390.70">
    <property type="match status" value="1"/>
</dbReference>
<dbReference type="EMBL" id="JACOOH010000003">
    <property type="protein sequence ID" value="MBC5621207.1"/>
    <property type="molecule type" value="Genomic_DNA"/>
</dbReference>
<evidence type="ECO:0008006" key="3">
    <source>
        <dbReference type="Google" id="ProtNLM"/>
    </source>
</evidence>
<protein>
    <recommendedName>
        <fullName evidence="3">Gliding motility protein GldB</fullName>
    </recommendedName>
</protein>
<dbReference type="RefSeq" id="WP_186975770.1">
    <property type="nucleotide sequence ID" value="NZ_JACOOH010000003.1"/>
</dbReference>
<comment type="caution">
    <text evidence="1">The sequence shown here is derived from an EMBL/GenBank/DDBJ whole genome shotgun (WGS) entry which is preliminary data.</text>
</comment>